<evidence type="ECO:0000313" key="3">
    <source>
        <dbReference type="Proteomes" id="UP000712281"/>
    </source>
</evidence>
<dbReference type="EMBL" id="QGKW02000276">
    <property type="protein sequence ID" value="KAF2606796.1"/>
    <property type="molecule type" value="Genomic_DNA"/>
</dbReference>
<organism evidence="1 3">
    <name type="scientific">Brassica cretica</name>
    <name type="common">Mustard</name>
    <dbReference type="NCBI Taxonomy" id="69181"/>
    <lineage>
        <taxon>Eukaryota</taxon>
        <taxon>Viridiplantae</taxon>
        <taxon>Streptophyta</taxon>
        <taxon>Embryophyta</taxon>
        <taxon>Tracheophyta</taxon>
        <taxon>Spermatophyta</taxon>
        <taxon>Magnoliopsida</taxon>
        <taxon>eudicotyledons</taxon>
        <taxon>Gunneridae</taxon>
        <taxon>Pentapetalae</taxon>
        <taxon>rosids</taxon>
        <taxon>malvids</taxon>
        <taxon>Brassicales</taxon>
        <taxon>Brassicaceae</taxon>
        <taxon>Brassiceae</taxon>
        <taxon>Brassica</taxon>
    </lineage>
</organism>
<gene>
    <name evidence="1" type="ORF">F2Q68_00046095</name>
    <name evidence="2" type="ORF">F2Q69_00051081</name>
</gene>
<evidence type="ECO:0000313" key="1">
    <source>
        <dbReference type="EMBL" id="KAF2606796.1"/>
    </source>
</evidence>
<reference evidence="1" key="1">
    <citation type="submission" date="2019-12" db="EMBL/GenBank/DDBJ databases">
        <title>Genome sequencing and annotation of Brassica cretica.</title>
        <authorList>
            <person name="Studholme D.J."/>
            <person name="Sarris P.F."/>
        </authorList>
    </citation>
    <scope>NUCLEOTIDE SEQUENCE</scope>
    <source>
        <strain evidence="1">PFS-001/15</strain>
        <tissue evidence="1">Leaf</tissue>
    </source>
</reference>
<dbReference type="Proteomes" id="UP000712600">
    <property type="component" value="Unassembled WGS sequence"/>
</dbReference>
<reference evidence="2" key="2">
    <citation type="submission" date="2019-12" db="EMBL/GenBank/DDBJ databases">
        <title>Genome sequencing and annotation of Brassica cretica.</title>
        <authorList>
            <person name="Studholme D.J."/>
            <person name="Sarris P."/>
        </authorList>
    </citation>
    <scope>NUCLEOTIDE SEQUENCE</scope>
    <source>
        <strain evidence="2">PFS-109/04</strain>
        <tissue evidence="2">Leaf</tissue>
    </source>
</reference>
<accession>A0A8S9LNB3</accession>
<dbReference type="EMBL" id="QGKX02001347">
    <property type="protein sequence ID" value="KAF3523885.1"/>
    <property type="molecule type" value="Genomic_DNA"/>
</dbReference>
<protein>
    <submittedName>
        <fullName evidence="1">Uncharacterized protein</fullName>
    </submittedName>
</protein>
<dbReference type="AlphaFoldDB" id="A0A8S9LNB3"/>
<name>A0A8S9LNB3_BRACR</name>
<proteinExistence type="predicted"/>
<evidence type="ECO:0000313" key="2">
    <source>
        <dbReference type="EMBL" id="KAF3523885.1"/>
    </source>
</evidence>
<dbReference type="Proteomes" id="UP000712281">
    <property type="component" value="Unassembled WGS sequence"/>
</dbReference>
<comment type="caution">
    <text evidence="1">The sequence shown here is derived from an EMBL/GenBank/DDBJ whole genome shotgun (WGS) entry which is preliminary data.</text>
</comment>
<sequence>MAFRNAKVSAVRDDATKEAVAEKSLFWKGRKTKVISSLMGRRMKMISPRLRMKLLKPFGITPSEIYP</sequence>